<dbReference type="Proteomes" id="UP000189443">
    <property type="component" value="Chromosome"/>
</dbReference>
<feature type="domain" description="Activator of Hsp90 ATPase homologue 1/2-like C-terminal" evidence="2">
    <location>
        <begin position="22"/>
        <end position="159"/>
    </location>
</feature>
<dbReference type="AlphaFoldDB" id="A0A1S6J655"/>
<evidence type="ECO:0000313" key="3">
    <source>
        <dbReference type="EMBL" id="AQS67210.1"/>
    </source>
</evidence>
<dbReference type="RefSeq" id="WP_055419904.1">
    <property type="nucleotide sequence ID" value="NZ_CP019724.1"/>
</dbReference>
<name>A0A1S6J655_9ACTN</name>
<accession>A0A1S6J655</accession>
<protein>
    <submittedName>
        <fullName evidence="3">Polyketide cyclase</fullName>
    </submittedName>
</protein>
<dbReference type="Gene3D" id="3.30.530.20">
    <property type="match status" value="1"/>
</dbReference>
<evidence type="ECO:0000313" key="4">
    <source>
        <dbReference type="Proteomes" id="UP000189443"/>
    </source>
</evidence>
<dbReference type="KEGG" id="spac:B1H29_09960"/>
<keyword evidence="4" id="KW-1185">Reference proteome</keyword>
<gene>
    <name evidence="3" type="ORF">B1H29_09960</name>
</gene>
<dbReference type="CDD" id="cd07814">
    <property type="entry name" value="SRPBCC_CalC_Aha1-like"/>
    <property type="match status" value="1"/>
</dbReference>
<comment type="similarity">
    <text evidence="1">Belongs to the AHA1 family.</text>
</comment>
<evidence type="ECO:0000259" key="2">
    <source>
        <dbReference type="Pfam" id="PF08327"/>
    </source>
</evidence>
<dbReference type="EMBL" id="CP019724">
    <property type="protein sequence ID" value="AQS67210.1"/>
    <property type="molecule type" value="Genomic_DNA"/>
</dbReference>
<proteinExistence type="inferred from homology"/>
<sequence length="161" mass="17917">MSVTSLDKDLDNLTLTLVADFAAPVERVWRLWSDPRQLERWWGPPTYPATVEEHDLTPGGDVTYFMTGPEGDKHRGWWRITSVDAPTSLEFTDGFADADGAPSADMPTTSTRVTLTERDGGTRMEMRSAFDTREQMDQLTKMGMEEGLREAVGQMDGVLAG</sequence>
<dbReference type="Pfam" id="PF08327">
    <property type="entry name" value="AHSA1"/>
    <property type="match status" value="1"/>
</dbReference>
<organism evidence="3 4">
    <name type="scientific">Streptomyces pactum</name>
    <dbReference type="NCBI Taxonomy" id="68249"/>
    <lineage>
        <taxon>Bacteria</taxon>
        <taxon>Bacillati</taxon>
        <taxon>Actinomycetota</taxon>
        <taxon>Actinomycetes</taxon>
        <taxon>Kitasatosporales</taxon>
        <taxon>Streptomycetaceae</taxon>
        <taxon>Streptomyces</taxon>
    </lineage>
</organism>
<reference evidence="3 4" key="1">
    <citation type="submission" date="2017-02" db="EMBL/GenBank/DDBJ databases">
        <title>Streptomyces pactum ACT12 Genome sequencing and assembly.</title>
        <authorList>
            <person name="Xue Q."/>
            <person name="Yan X."/>
            <person name="Jia L."/>
            <person name="Yan H."/>
        </authorList>
    </citation>
    <scope>NUCLEOTIDE SEQUENCE [LARGE SCALE GENOMIC DNA]</scope>
    <source>
        <strain evidence="3 4">ACT12</strain>
    </source>
</reference>
<evidence type="ECO:0000256" key="1">
    <source>
        <dbReference type="ARBA" id="ARBA00006817"/>
    </source>
</evidence>
<dbReference type="InterPro" id="IPR023393">
    <property type="entry name" value="START-like_dom_sf"/>
</dbReference>
<dbReference type="OrthoDB" id="3365660at2"/>
<dbReference type="SUPFAM" id="SSF55961">
    <property type="entry name" value="Bet v1-like"/>
    <property type="match status" value="1"/>
</dbReference>
<dbReference type="InterPro" id="IPR013538">
    <property type="entry name" value="ASHA1/2-like_C"/>
</dbReference>